<dbReference type="Gene3D" id="3.10.20.320">
    <property type="entry name" value="Putative peptidoglycan bound protein (lpxtg motif)"/>
    <property type="match status" value="1"/>
</dbReference>
<dbReference type="CDD" id="cd00198">
    <property type="entry name" value="vWFA"/>
    <property type="match status" value="1"/>
</dbReference>
<evidence type="ECO:0000256" key="3">
    <source>
        <dbReference type="SAM" id="MobiDB-lite"/>
    </source>
</evidence>
<reference evidence="6" key="1">
    <citation type="submission" date="2020-08" db="EMBL/GenBank/DDBJ databases">
        <title>Genome public.</title>
        <authorList>
            <person name="Liu C."/>
            <person name="Sun Q."/>
        </authorList>
    </citation>
    <scope>NUCLEOTIDE SEQUENCE</scope>
    <source>
        <strain evidence="6">NSJ-64</strain>
    </source>
</reference>
<dbReference type="Gene3D" id="2.60.40.1170">
    <property type="entry name" value="Mu homology domain, subdomain B"/>
    <property type="match status" value="1"/>
</dbReference>
<dbReference type="Pfam" id="PF09479">
    <property type="entry name" value="Flg_new"/>
    <property type="match status" value="5"/>
</dbReference>
<accession>A0A926EQB8</accession>
<dbReference type="InterPro" id="IPR002035">
    <property type="entry name" value="VWF_A"/>
</dbReference>
<dbReference type="RefSeq" id="WP_262394543.1">
    <property type="nucleotide sequence ID" value="NZ_JACRTD010000002.1"/>
</dbReference>
<comment type="subcellular location">
    <subcellularLocation>
        <location evidence="1">Cell envelope</location>
    </subcellularLocation>
</comment>
<dbReference type="EMBL" id="JACRTD010000002">
    <property type="protein sequence ID" value="MBC8584722.1"/>
    <property type="molecule type" value="Genomic_DNA"/>
</dbReference>
<feature type="region of interest" description="Disordered" evidence="3">
    <location>
        <begin position="1722"/>
        <end position="1757"/>
    </location>
</feature>
<evidence type="ECO:0000256" key="1">
    <source>
        <dbReference type="ARBA" id="ARBA00004196"/>
    </source>
</evidence>
<dbReference type="GO" id="GO:0030313">
    <property type="term" value="C:cell envelope"/>
    <property type="evidence" value="ECO:0007669"/>
    <property type="project" value="UniProtKB-SubCell"/>
</dbReference>
<feature type="signal peptide" evidence="4">
    <location>
        <begin position="1"/>
        <end position="24"/>
    </location>
</feature>
<organism evidence="6 7">
    <name type="scientific">Youxingia wuxianensis</name>
    <dbReference type="NCBI Taxonomy" id="2763678"/>
    <lineage>
        <taxon>Bacteria</taxon>
        <taxon>Bacillati</taxon>
        <taxon>Bacillota</taxon>
        <taxon>Clostridia</taxon>
        <taxon>Eubacteriales</taxon>
        <taxon>Oscillospiraceae</taxon>
        <taxon>Youxingia</taxon>
    </lineage>
</organism>
<dbReference type="InterPro" id="IPR050525">
    <property type="entry name" value="ECM_Assembly_Org"/>
</dbReference>
<dbReference type="InterPro" id="IPR036465">
    <property type="entry name" value="vWFA_dom_sf"/>
</dbReference>
<dbReference type="InterPro" id="IPR049319">
    <property type="entry name" value="GBS104-like_Ig"/>
</dbReference>
<dbReference type="SMART" id="SM00327">
    <property type="entry name" value="VWA"/>
    <property type="match status" value="1"/>
</dbReference>
<evidence type="ECO:0000256" key="4">
    <source>
        <dbReference type="SAM" id="SignalP"/>
    </source>
</evidence>
<sequence length="1807" mass="192248">MKRFLSVVLAIIVLVTMLPVSVFATEPAAGDSLEWDNPGSLKLTKTATADPQDAHSFTVTLTIEGKDKASASPADVVILIDQSGSMSRTDMSRAKAAAKTMIDSLMPNSYSQTQVAVVPFDTRARDALLGGFVDYTKREQLKAQIDNGSVISNDPPNSYNTNTQDALHSARSLLATQPSTHQKFIVVLSDGAPTQSFKATRNSAVAYDGFLEAQINFGSGRRPDWRPFKDNFRITEFDYSTMLGDGNSYELGRYQKYYADTNRKFYVDDNGIATISEAYLAKAEGATIYSIGLGLGTTGTAYYTMLNCATSAAHVKNATDNSELQKIFSDIAGEISNAATNGVVTDPMGEYFDYVAGTVTTSNGVTPTFNSSSETFTWNVGTITEGTPVTMSYKVTVPEDKKALLQNNDPNQLYPTNLRTYLTYTDVYGTENSVKDFPIPEVPLPNDRGTITIKGYLVNEDGVLVAPNGSLLTDAADAQRYDLAAPVGEAVRYVNPYDGPLKGSYAFYFNGTAGYRPSYYTVPVFDTPTGYVLYNPSQTTTNVTVGADNVNAIAWFPFVKLQYGDLQVSHKIGSADAVIDAQQSQEDLDIDTPVTVNALAADDSSLNGHVLSEVWINGVKQATATQTVNTTITTDPTTVLFVYAAKSNLSVDIRYVDQAKVKSDGTYAEADDISTKIIRTGTFDTAYEVTEKIIPGYDFVRTDDLNNGKFADPSQTVYVVYKAREDTAYKVNHFKQVSSATGELSYPRIPNKVEDKTGTTGGQTEAAAWQPFLTEGYVLAGAITQQVIKGDGSTEINVYYNLVAHNVTYDANGGSNPPVDADTYYNGETVTVKSDAGMTFAGHTFDGWYTAAQGGTEYNSTFTMPNNNVTLYAHWKTNNYPVKVEYHLGTANGPSAGATVTLADEYAFGTTLASIVDADPAVVEADLYYDTHKAEYGHGVIQSPGAATVGAGENIIIVVYPQLEMVNVDFVIVGDENNPLPSTQRFVVGGTATDPTDLPSLPEGKVLDGWYTDEDCTVEYNFSTAVTTDITLYAKMVQTYSVTYDANGGSNPPQDNDSYTEGETVTVLGQGDMTNGDMVFDGWFTAAEGGSEYGSSFLMPANDVTLYAHWRANTYPVKVEYRLGTANGPSAGATVTLADEYAFGTTLASIVDADPAVVEADLYYDTHKAEYGHGVIQSPGAATVGAGENIIIVVYPQLEMVNVDFVIVGDENNPLPSTQRFVVGGTATDPTDLPSLPEGKVLDGWYTDEDCTVEYNFSTAVTTDITLYAKLVQTYSVTYDANGGSNPPQDNDSYTEGATVTVLGQGDMTNGDMVFDGWFTAAEGGSEYGSSFLMPADDVTLYAHWSNPVPEEISYTIVYYYDGQLDETKTENLSGAIGDVIEDYPNKDEDGKYIEDPDTPYENFPLTLAEEMQDSEIRVYYITNENPEADGTIEIDHVYRYNSNSHTVNEEKNADFGEIDIHDLLKLRSPKDKKIYKYVSASVVRVKLDGEEELAEKMEEFDEEALPEEGEDTEGSGTEGSGTEGSGTEGSGTEGSGTEGSGTEGSGTEGSGTEGSGTEGSGTEGSGTEGSGTEGSGTEGSGTEGSGTEGSGTEDSGTEGSGTEGSGTEGSGTEGSGTEGSGSEGGSTEGSGSEGGSSEGSGTEGGSGEGGGSDKSVHSGVIGSDVKSDIVGANDEGADQNKGKNNDLQIIVEKAEPERVVLDGDTFIFEEGYAYTVTINYKRTSSTPGGGGGGGNDDDDPDNTPTTTIPDEPVPLAPVPNLVTIIDEEVPLGALPKSGGNGVKTAGQVGFLGLVVGSLLKLFKKED</sequence>
<comment type="caution">
    <text evidence="6">The sequence shown here is derived from an EMBL/GenBank/DDBJ whole genome shotgun (WGS) entry which is preliminary data.</text>
</comment>
<dbReference type="Gene3D" id="2.60.40.4270">
    <property type="entry name" value="Listeria-Bacteroides repeat domain"/>
    <property type="match status" value="5"/>
</dbReference>
<keyword evidence="4" id="KW-0732">Signal</keyword>
<keyword evidence="2" id="KW-0677">Repeat</keyword>
<evidence type="ECO:0000313" key="6">
    <source>
        <dbReference type="EMBL" id="MBC8584722.1"/>
    </source>
</evidence>
<feature type="region of interest" description="Disordered" evidence="3">
    <location>
        <begin position="1498"/>
        <end position="1683"/>
    </location>
</feature>
<evidence type="ECO:0000259" key="5">
    <source>
        <dbReference type="PROSITE" id="PS50234"/>
    </source>
</evidence>
<protein>
    <submittedName>
        <fullName evidence="6">InlB B-repeat-containing protein</fullName>
    </submittedName>
</protein>
<dbReference type="Pfam" id="PF06458">
    <property type="entry name" value="MucBP"/>
    <property type="match status" value="1"/>
</dbReference>
<feature type="compositionally biased region" description="Gly residues" evidence="3">
    <location>
        <begin position="1517"/>
        <end position="1590"/>
    </location>
</feature>
<name>A0A926EQB8_9FIRM</name>
<dbReference type="Gene3D" id="3.40.50.410">
    <property type="entry name" value="von Willebrand factor, type A domain"/>
    <property type="match status" value="1"/>
</dbReference>
<dbReference type="PROSITE" id="PS50234">
    <property type="entry name" value="VWFA"/>
    <property type="match status" value="1"/>
</dbReference>
<dbReference type="NCBIfam" id="TIGR02543">
    <property type="entry name" value="List_Bact_rpt"/>
    <property type="match status" value="1"/>
</dbReference>
<dbReference type="SUPFAM" id="SSF53300">
    <property type="entry name" value="vWA-like"/>
    <property type="match status" value="1"/>
</dbReference>
<dbReference type="Pfam" id="PF00092">
    <property type="entry name" value="VWA"/>
    <property type="match status" value="1"/>
</dbReference>
<dbReference type="InterPro" id="IPR042229">
    <property type="entry name" value="Listeria/Bacterioides_rpt_sf"/>
</dbReference>
<feature type="chain" id="PRO_5036997135" evidence="4">
    <location>
        <begin position="25"/>
        <end position="1807"/>
    </location>
</feature>
<proteinExistence type="predicted"/>
<dbReference type="PANTHER" id="PTHR24020:SF20">
    <property type="entry name" value="PH DOMAIN-CONTAINING PROTEIN"/>
    <property type="match status" value="1"/>
</dbReference>
<dbReference type="InterPro" id="IPR009459">
    <property type="entry name" value="MucBP_dom"/>
</dbReference>
<dbReference type="Pfam" id="PF21426">
    <property type="entry name" value="GBS104-like_Ig"/>
    <property type="match status" value="1"/>
</dbReference>
<dbReference type="PANTHER" id="PTHR24020">
    <property type="entry name" value="COLLAGEN ALPHA"/>
    <property type="match status" value="1"/>
</dbReference>
<dbReference type="Proteomes" id="UP000623678">
    <property type="component" value="Unassembled WGS sequence"/>
</dbReference>
<keyword evidence="7" id="KW-1185">Reference proteome</keyword>
<gene>
    <name evidence="6" type="ORF">H8705_03920</name>
</gene>
<feature type="compositionally biased region" description="Gly residues" evidence="3">
    <location>
        <begin position="1599"/>
        <end position="1653"/>
    </location>
</feature>
<evidence type="ECO:0000256" key="2">
    <source>
        <dbReference type="ARBA" id="ARBA00022737"/>
    </source>
</evidence>
<feature type="compositionally biased region" description="Acidic residues" evidence="3">
    <location>
        <begin position="1498"/>
        <end position="1514"/>
    </location>
</feature>
<evidence type="ECO:0000313" key="7">
    <source>
        <dbReference type="Proteomes" id="UP000623678"/>
    </source>
</evidence>
<feature type="domain" description="VWFA" evidence="5">
    <location>
        <begin position="75"/>
        <end position="331"/>
    </location>
</feature>
<dbReference type="InterPro" id="IPR013378">
    <property type="entry name" value="InlB-like_B-rpt"/>
</dbReference>